<evidence type="ECO:0000313" key="2">
    <source>
        <dbReference type="EMBL" id="KLA46832.1"/>
    </source>
</evidence>
<sequence length="45" mass="4699">MQMAKGLLRVVLLSTAIVGGILIGGTIVAVKGVDRLGDKLQDKLH</sequence>
<keyword evidence="1" id="KW-0812">Transmembrane</keyword>
<proteinExistence type="predicted"/>
<dbReference type="AlphaFoldDB" id="A0A837IU75"/>
<gene>
    <name evidence="2" type="ORF">LRB_565</name>
</gene>
<evidence type="ECO:0000313" key="3">
    <source>
        <dbReference type="Proteomes" id="UP000035618"/>
    </source>
</evidence>
<dbReference type="Proteomes" id="UP000035618">
    <property type="component" value="Unassembled WGS sequence"/>
</dbReference>
<protein>
    <submittedName>
        <fullName evidence="2">Uncharacterized protein</fullName>
    </submittedName>
</protein>
<keyword evidence="1" id="KW-0472">Membrane</keyword>
<feature type="transmembrane region" description="Helical" evidence="1">
    <location>
        <begin position="7"/>
        <end position="30"/>
    </location>
</feature>
<organism evidence="2 3">
    <name type="scientific">Ligilactobacillus ruminis</name>
    <dbReference type="NCBI Taxonomy" id="1623"/>
    <lineage>
        <taxon>Bacteria</taxon>
        <taxon>Bacillati</taxon>
        <taxon>Bacillota</taxon>
        <taxon>Bacilli</taxon>
        <taxon>Lactobacillales</taxon>
        <taxon>Lactobacillaceae</taxon>
        <taxon>Ligilactobacillus</taxon>
    </lineage>
</organism>
<evidence type="ECO:0000256" key="1">
    <source>
        <dbReference type="SAM" id="Phobius"/>
    </source>
</evidence>
<keyword evidence="1" id="KW-1133">Transmembrane helix</keyword>
<dbReference type="EMBL" id="JHAJ01000030">
    <property type="protein sequence ID" value="KLA46832.1"/>
    <property type="molecule type" value="Genomic_DNA"/>
</dbReference>
<accession>A0A837IU75</accession>
<name>A0A837IU75_9LACO</name>
<reference evidence="2 3" key="1">
    <citation type="journal article" date="2015" name="BMC Microbiol.">
        <title>Lactobacillus ruminis strains cluster according to their mammalian gut source.</title>
        <authorList>
            <person name="O' Donnell M.M."/>
            <person name="Harris H.M."/>
            <person name="Lynch D.B."/>
            <person name="Ross R.P."/>
            <person name="O'Toole P.W."/>
        </authorList>
    </citation>
    <scope>NUCLEOTIDE SEQUENCE [LARGE SCALE GENOMIC DNA]</scope>
    <source>
        <strain evidence="2 3">ATCC 27780</strain>
    </source>
</reference>
<comment type="caution">
    <text evidence="2">The sequence shown here is derived from an EMBL/GenBank/DDBJ whole genome shotgun (WGS) entry which is preliminary data.</text>
</comment>